<keyword evidence="2" id="KW-1185">Reference proteome</keyword>
<dbReference type="Proteomes" id="UP000092124">
    <property type="component" value="Unassembled WGS sequence"/>
</dbReference>
<dbReference type="GO" id="GO:0099111">
    <property type="term" value="P:microtubule-based transport"/>
    <property type="evidence" value="ECO:0007669"/>
    <property type="project" value="TreeGrafter"/>
</dbReference>
<dbReference type="OrthoDB" id="10065698at2759"/>
<dbReference type="InterPro" id="IPR028426">
    <property type="entry name" value="Huntingtin_fam"/>
</dbReference>
<comment type="caution">
    <text evidence="1">The sequence shown here is derived from an EMBL/GenBank/DDBJ whole genome shotgun (WGS) entry which is preliminary data.</text>
</comment>
<protein>
    <submittedName>
        <fullName evidence="1">Uncharacterized protein</fullName>
    </submittedName>
</protein>
<evidence type="ECO:0000313" key="1">
    <source>
        <dbReference type="EMBL" id="OBS59076.1"/>
    </source>
</evidence>
<dbReference type="Pfam" id="PF20925">
    <property type="entry name" value="Htt_bridge"/>
    <property type="match status" value="1"/>
</dbReference>
<accession>A0A1A6FYT7</accession>
<dbReference type="PANTHER" id="PTHR10170">
    <property type="entry name" value="HUNTINGTON DISEASE PROTEIN"/>
    <property type="match status" value="1"/>
</dbReference>
<sequence>MVDTLACRRVEMLLAANLQSSMAQLPVEELNRIQEHLQNSDATSYQSLTTLARALAQYLVVVSKVPAHLHLPPEKEGDTVKFVVMTLEALSWHLIHEQIPLSLDLQAGLDCCCLALQVPGLWGVLSSPEYVTHACSLIHCVRFILEANPSYITSACEMVAEMVESLQSVLALGHKRNSTLPSFLTAVLKNIVISLARLPLVNSYTRVPPLVWKLGWSPKPGGDFGTVFPEIPVEFLQEKEILKEFIYRINTL</sequence>
<organism evidence="1 2">
    <name type="scientific">Neotoma lepida</name>
    <name type="common">Desert woodrat</name>
    <dbReference type="NCBI Taxonomy" id="56216"/>
    <lineage>
        <taxon>Eukaryota</taxon>
        <taxon>Metazoa</taxon>
        <taxon>Chordata</taxon>
        <taxon>Craniata</taxon>
        <taxon>Vertebrata</taxon>
        <taxon>Euteleostomi</taxon>
        <taxon>Mammalia</taxon>
        <taxon>Eutheria</taxon>
        <taxon>Euarchontoglires</taxon>
        <taxon>Glires</taxon>
        <taxon>Rodentia</taxon>
        <taxon>Myomorpha</taxon>
        <taxon>Muroidea</taxon>
        <taxon>Cricetidae</taxon>
        <taxon>Neotominae</taxon>
        <taxon>Neotoma</taxon>
    </lineage>
</organism>
<dbReference type="GO" id="GO:0005737">
    <property type="term" value="C:cytoplasm"/>
    <property type="evidence" value="ECO:0007669"/>
    <property type="project" value="TreeGrafter"/>
</dbReference>
<evidence type="ECO:0000313" key="2">
    <source>
        <dbReference type="Proteomes" id="UP000092124"/>
    </source>
</evidence>
<proteinExistence type="predicted"/>
<name>A0A1A6FYT7_NEOLE</name>
<dbReference type="InterPro" id="IPR048412">
    <property type="entry name" value="Htt_bridge"/>
</dbReference>
<dbReference type="AlphaFoldDB" id="A0A1A6FYT7"/>
<dbReference type="EMBL" id="LZPO01108907">
    <property type="protein sequence ID" value="OBS59076.1"/>
    <property type="molecule type" value="Genomic_DNA"/>
</dbReference>
<gene>
    <name evidence="1" type="ORF">A6R68_09799</name>
</gene>
<feature type="non-terminal residue" evidence="1">
    <location>
        <position position="252"/>
    </location>
</feature>
<dbReference type="InterPro" id="IPR048413">
    <property type="entry name" value="Htt_C-HEAT_rpt"/>
</dbReference>
<dbReference type="PANTHER" id="PTHR10170:SF10">
    <property type="entry name" value="HUNTINGTIN"/>
    <property type="match status" value="1"/>
</dbReference>
<dbReference type="Pfam" id="PF20927">
    <property type="entry name" value="Htt_C-HEAT"/>
    <property type="match status" value="1"/>
</dbReference>
<dbReference type="STRING" id="56216.A0A1A6FYT7"/>
<reference evidence="1 2" key="1">
    <citation type="submission" date="2016-06" db="EMBL/GenBank/DDBJ databases">
        <title>The Draft Genome Sequence and Annotation of the Desert Woodrat Neotoma lepida.</title>
        <authorList>
            <person name="Campbell M."/>
            <person name="Oakeson K.F."/>
            <person name="Yandell M."/>
            <person name="Halpert J.R."/>
            <person name="Dearing D."/>
        </authorList>
    </citation>
    <scope>NUCLEOTIDE SEQUENCE [LARGE SCALE GENOMIC DNA]</scope>
    <source>
        <strain evidence="1">417</strain>
        <tissue evidence="1">Liver</tissue>
    </source>
</reference>